<dbReference type="EMBL" id="CP020925">
    <property type="protein sequence ID" value="ATP20785.1"/>
    <property type="molecule type" value="Genomic_DNA"/>
</dbReference>
<feature type="region of interest" description="Disordered" evidence="1">
    <location>
        <begin position="77"/>
        <end position="100"/>
    </location>
</feature>
<dbReference type="AlphaFoldDB" id="A0A0J9FSC8"/>
<dbReference type="Proteomes" id="UP000037029">
    <property type="component" value="Chromosome"/>
</dbReference>
<feature type="compositionally biased region" description="Basic and acidic residues" evidence="1">
    <location>
        <begin position="80"/>
        <end position="89"/>
    </location>
</feature>
<dbReference type="RefSeq" id="WP_048937754.1">
    <property type="nucleotide sequence ID" value="NZ_CP020925.1"/>
</dbReference>
<reference evidence="2 3" key="1">
    <citation type="submission" date="2017-04" db="EMBL/GenBank/DDBJ databases">
        <title>Characterization, genome and methylation analysis of a phthalic acid esters degrading strain Sphingobium yanoikuyae SHJ.</title>
        <authorList>
            <person name="Feng L."/>
        </authorList>
    </citation>
    <scope>NUCLEOTIDE SEQUENCE [LARGE SCALE GENOMIC DNA]</scope>
    <source>
        <strain evidence="2 3">SHJ</strain>
    </source>
</reference>
<protein>
    <submittedName>
        <fullName evidence="2">Uncharacterized protein</fullName>
    </submittedName>
</protein>
<proteinExistence type="predicted"/>
<evidence type="ECO:0000313" key="2">
    <source>
        <dbReference type="EMBL" id="ATP20785.1"/>
    </source>
</evidence>
<name>A0A0J9FSC8_SPHYA</name>
<evidence type="ECO:0000313" key="3">
    <source>
        <dbReference type="Proteomes" id="UP000037029"/>
    </source>
</evidence>
<evidence type="ECO:0000256" key="1">
    <source>
        <dbReference type="SAM" id="MobiDB-lite"/>
    </source>
</evidence>
<sequence length="100" mass="10775">MTGVRLTVPSSFTFMVARKGRTVRPGVTLPRARYQTLDEAATEAEAQALASPGQVMIVFQEVLRAKVDPATIDPAAVPRRLVEPGDFRPPRSPGSKGDQS</sequence>
<organism evidence="2 3">
    <name type="scientific">Sphingobium yanoikuyae</name>
    <name type="common">Sphingomonas yanoikuyae</name>
    <dbReference type="NCBI Taxonomy" id="13690"/>
    <lineage>
        <taxon>Bacteria</taxon>
        <taxon>Pseudomonadati</taxon>
        <taxon>Pseudomonadota</taxon>
        <taxon>Alphaproteobacteria</taxon>
        <taxon>Sphingomonadales</taxon>
        <taxon>Sphingomonadaceae</taxon>
        <taxon>Sphingobium</taxon>
    </lineage>
</organism>
<accession>A0A0J9FSC8</accession>
<gene>
    <name evidence="2" type="ORF">BV87_21990</name>
</gene>